<dbReference type="EMBL" id="FWFX01000002">
    <property type="protein sequence ID" value="SLN24837.1"/>
    <property type="molecule type" value="Genomic_DNA"/>
</dbReference>
<dbReference type="Gene3D" id="3.90.550.10">
    <property type="entry name" value="Spore Coat Polysaccharide Biosynthesis Protein SpsA, Chain A"/>
    <property type="match status" value="1"/>
</dbReference>
<accession>A0A1X6YLG0</accession>
<reference evidence="7 8" key="1">
    <citation type="submission" date="2017-03" db="EMBL/GenBank/DDBJ databases">
        <authorList>
            <person name="Afonso C.L."/>
            <person name="Miller P.J."/>
            <person name="Scott M.A."/>
            <person name="Spackman E."/>
            <person name="Goraichik I."/>
            <person name="Dimitrov K.M."/>
            <person name="Suarez D.L."/>
            <person name="Swayne D.E."/>
        </authorList>
    </citation>
    <scope>NUCLEOTIDE SEQUENCE [LARGE SCALE GENOMIC DNA]</scope>
    <source>
        <strain evidence="7 8">CECT 7450</strain>
    </source>
</reference>
<dbReference type="Proteomes" id="UP000193061">
    <property type="component" value="Unassembled WGS sequence"/>
</dbReference>
<protein>
    <submittedName>
        <fullName evidence="7">Glucosyl-3-phosphoglycerate synthase</fullName>
        <ecNumber evidence="7">2.4.1.266</ecNumber>
    </submittedName>
</protein>
<dbReference type="GO" id="GO:0016757">
    <property type="term" value="F:glycosyltransferase activity"/>
    <property type="evidence" value="ECO:0007669"/>
    <property type="project" value="UniProtKB-KW"/>
</dbReference>
<proteinExistence type="inferred from homology"/>
<dbReference type="SUPFAM" id="SSF53448">
    <property type="entry name" value="Nucleotide-diphospho-sugar transferases"/>
    <property type="match status" value="1"/>
</dbReference>
<sequence length="373" mass="40433">MSDLISVIVPARNEAATIVRVVETLHDMLWVDEIVVIDNGSDDGTGDLALQAGATVVFEPTPGMGEAVRAGLKAARNDWVMKLDADLDKFQTALFARMAKARAPGIGLVKGAWNDPRDNMPMTRLLVGPAIRQLFPQMPDLRAPNTGIYLANRSLIAHQEIVGNYAADLDVMVRVHAAGAGIAEVDIGRLENNPRDVGHYNTMAETILAFFLQLQERNIGEELAVFADTGLQVANYCLSWVAAHARAGGRVNLYLGVEDRAVGVMRNLLREYPTVRFHSLSKGAKAQDPGVGSMQRIIAPYGESPASKLAVAYARDQHADVLSMPCQQQGFAANFGVARVEGQRIKARALDELGLKAAEQQAAEREVFQILAQ</sequence>
<name>A0A1X6YLG0_9RHOB</name>
<dbReference type="AlphaFoldDB" id="A0A1X6YLG0"/>
<evidence type="ECO:0000256" key="2">
    <source>
        <dbReference type="ARBA" id="ARBA00006739"/>
    </source>
</evidence>
<dbReference type="EC" id="2.4.1.266" evidence="7"/>
<dbReference type="OrthoDB" id="9815923at2"/>
<dbReference type="PANTHER" id="PTHR48090">
    <property type="entry name" value="UNDECAPRENYL-PHOSPHATE 4-DEOXY-4-FORMAMIDO-L-ARABINOSE TRANSFERASE-RELATED"/>
    <property type="match status" value="1"/>
</dbReference>
<evidence type="ECO:0000313" key="7">
    <source>
        <dbReference type="EMBL" id="SLN24837.1"/>
    </source>
</evidence>
<keyword evidence="5" id="KW-0460">Magnesium</keyword>
<evidence type="ECO:0000256" key="1">
    <source>
        <dbReference type="ARBA" id="ARBA00001946"/>
    </source>
</evidence>
<gene>
    <name evidence="7" type="primary">gpgS</name>
    <name evidence="7" type="ORF">ROA7450_01015</name>
</gene>
<evidence type="ECO:0000256" key="4">
    <source>
        <dbReference type="ARBA" id="ARBA00022679"/>
    </source>
</evidence>
<dbReference type="InterPro" id="IPR001173">
    <property type="entry name" value="Glyco_trans_2-like"/>
</dbReference>
<keyword evidence="4 7" id="KW-0808">Transferase</keyword>
<keyword evidence="8" id="KW-1185">Reference proteome</keyword>
<evidence type="ECO:0000313" key="8">
    <source>
        <dbReference type="Proteomes" id="UP000193061"/>
    </source>
</evidence>
<dbReference type="PANTHER" id="PTHR48090:SF10">
    <property type="entry name" value="GLUCOSYL-3-PHOSPHOGLYCERATE SYNTHASE"/>
    <property type="match status" value="1"/>
</dbReference>
<dbReference type="RefSeq" id="WP_085804541.1">
    <property type="nucleotide sequence ID" value="NZ_FWFX01000002.1"/>
</dbReference>
<keyword evidence="3 7" id="KW-0328">Glycosyltransferase</keyword>
<dbReference type="InterPro" id="IPR029044">
    <property type="entry name" value="Nucleotide-diphossugar_trans"/>
</dbReference>
<organism evidence="7 8">
    <name type="scientific">Roseovarius albus</name>
    <dbReference type="NCBI Taxonomy" id="1247867"/>
    <lineage>
        <taxon>Bacteria</taxon>
        <taxon>Pseudomonadati</taxon>
        <taxon>Pseudomonadota</taxon>
        <taxon>Alphaproteobacteria</taxon>
        <taxon>Rhodobacterales</taxon>
        <taxon>Roseobacteraceae</taxon>
        <taxon>Roseovarius</taxon>
    </lineage>
</organism>
<feature type="domain" description="Glycosyltransferase 2-like" evidence="6">
    <location>
        <begin position="6"/>
        <end position="87"/>
    </location>
</feature>
<comment type="similarity">
    <text evidence="2">Belongs to the glycosyltransferase 2 family.</text>
</comment>
<evidence type="ECO:0000259" key="6">
    <source>
        <dbReference type="Pfam" id="PF00535"/>
    </source>
</evidence>
<dbReference type="InterPro" id="IPR050256">
    <property type="entry name" value="Glycosyltransferase_2"/>
</dbReference>
<comment type="cofactor">
    <cofactor evidence="1">
        <name>Mg(2+)</name>
        <dbReference type="ChEBI" id="CHEBI:18420"/>
    </cofactor>
</comment>
<evidence type="ECO:0000256" key="3">
    <source>
        <dbReference type="ARBA" id="ARBA00022676"/>
    </source>
</evidence>
<evidence type="ECO:0000256" key="5">
    <source>
        <dbReference type="ARBA" id="ARBA00022842"/>
    </source>
</evidence>
<dbReference type="Pfam" id="PF00535">
    <property type="entry name" value="Glycos_transf_2"/>
    <property type="match status" value="1"/>
</dbReference>